<dbReference type="InterPro" id="IPR048800">
    <property type="entry name" value="Cac1-like_C"/>
</dbReference>
<dbReference type="PANTHER" id="PTHR15272">
    <property type="entry name" value="CHROMATIN ASSEMBLY FACTOR 1 SUBUNIT A CAF-1 SUBUNIT A"/>
    <property type="match status" value="1"/>
</dbReference>
<dbReference type="GO" id="GO:0033186">
    <property type="term" value="C:CAF-1 complex"/>
    <property type="evidence" value="ECO:0007669"/>
    <property type="project" value="TreeGrafter"/>
</dbReference>
<dbReference type="Gramene" id="PSR98520">
    <property type="protein sequence ID" value="PSR98520"/>
    <property type="gene ID" value="CEY00_Acc16944"/>
</dbReference>
<dbReference type="Pfam" id="PF12253">
    <property type="entry name" value="CAF1A_dimeriz"/>
    <property type="match status" value="1"/>
</dbReference>
<dbReference type="Pfam" id="PF21796">
    <property type="entry name" value="Cac1_C"/>
    <property type="match status" value="1"/>
</dbReference>
<accession>A0A2R6PXN8</accession>
<evidence type="ECO:0000256" key="2">
    <source>
        <dbReference type="ARBA" id="ARBA00022763"/>
    </source>
</evidence>
<comment type="caution">
    <text evidence="8">The sequence shown here is derived from an EMBL/GenBank/DDBJ whole genome shotgun (WGS) entry which is preliminary data.</text>
</comment>
<dbReference type="PANTHER" id="PTHR15272:SF0">
    <property type="entry name" value="CHROMATIN ASSEMBLY FACTOR 1 SUBUNIT A"/>
    <property type="match status" value="1"/>
</dbReference>
<feature type="compositionally biased region" description="Acidic residues" evidence="5">
    <location>
        <begin position="526"/>
        <end position="542"/>
    </location>
</feature>
<feature type="compositionally biased region" description="Polar residues" evidence="5">
    <location>
        <begin position="353"/>
        <end position="372"/>
    </location>
</feature>
<evidence type="ECO:0000256" key="3">
    <source>
        <dbReference type="ARBA" id="ARBA00023204"/>
    </source>
</evidence>
<feature type="region of interest" description="Disordered" evidence="5">
    <location>
        <begin position="289"/>
        <end position="383"/>
    </location>
</feature>
<reference evidence="8 9" key="1">
    <citation type="submission" date="2017-07" db="EMBL/GenBank/DDBJ databases">
        <title>An improved, manually edited Actinidia chinensis var. chinensis (kiwifruit) genome highlights the challenges associated with draft genomes and gene prediction in plants.</title>
        <authorList>
            <person name="Pilkington S."/>
            <person name="Crowhurst R."/>
            <person name="Hilario E."/>
            <person name="Nardozza S."/>
            <person name="Fraser L."/>
            <person name="Peng Y."/>
            <person name="Gunaseelan K."/>
            <person name="Simpson R."/>
            <person name="Tahir J."/>
            <person name="Deroles S."/>
            <person name="Templeton K."/>
            <person name="Luo Z."/>
            <person name="Davy M."/>
            <person name="Cheng C."/>
            <person name="Mcneilage M."/>
            <person name="Scaglione D."/>
            <person name="Liu Y."/>
            <person name="Zhang Q."/>
            <person name="Datson P."/>
            <person name="De Silva N."/>
            <person name="Gardiner S."/>
            <person name="Bassett H."/>
            <person name="Chagne D."/>
            <person name="Mccallum J."/>
            <person name="Dzierzon H."/>
            <person name="Deng C."/>
            <person name="Wang Y.-Y."/>
            <person name="Barron N."/>
            <person name="Manako K."/>
            <person name="Bowen J."/>
            <person name="Foster T."/>
            <person name="Erridge Z."/>
            <person name="Tiffin H."/>
            <person name="Waite C."/>
            <person name="Davies K."/>
            <person name="Grierson E."/>
            <person name="Laing W."/>
            <person name="Kirk R."/>
            <person name="Chen X."/>
            <person name="Wood M."/>
            <person name="Montefiori M."/>
            <person name="Brummell D."/>
            <person name="Schwinn K."/>
            <person name="Catanach A."/>
            <person name="Fullerton C."/>
            <person name="Li D."/>
            <person name="Meiyalaghan S."/>
            <person name="Nieuwenhuizen N."/>
            <person name="Read N."/>
            <person name="Prakash R."/>
            <person name="Hunter D."/>
            <person name="Zhang H."/>
            <person name="Mckenzie M."/>
            <person name="Knabel M."/>
            <person name="Harris A."/>
            <person name="Allan A."/>
            <person name="Chen A."/>
            <person name="Janssen B."/>
            <person name="Plunkett B."/>
            <person name="Dwamena C."/>
            <person name="Voogd C."/>
            <person name="Leif D."/>
            <person name="Lafferty D."/>
            <person name="Souleyre E."/>
            <person name="Varkonyi-Gasic E."/>
            <person name="Gambi F."/>
            <person name="Hanley J."/>
            <person name="Yao J.-L."/>
            <person name="Cheung J."/>
            <person name="David K."/>
            <person name="Warren B."/>
            <person name="Marsh K."/>
            <person name="Snowden K."/>
            <person name="Lin-Wang K."/>
            <person name="Brian L."/>
            <person name="Martinez-Sanchez M."/>
            <person name="Wang M."/>
            <person name="Ileperuma N."/>
            <person name="Macnee N."/>
            <person name="Campin R."/>
            <person name="Mcatee P."/>
            <person name="Drummond R."/>
            <person name="Espley R."/>
            <person name="Ireland H."/>
            <person name="Wu R."/>
            <person name="Atkinson R."/>
            <person name="Karunairetnam S."/>
            <person name="Bulley S."/>
            <person name="Chunkath S."/>
            <person name="Hanley Z."/>
            <person name="Storey R."/>
            <person name="Thrimawithana A."/>
            <person name="Thomson S."/>
            <person name="David C."/>
            <person name="Testolin R."/>
        </authorList>
    </citation>
    <scope>NUCLEOTIDE SEQUENCE [LARGE SCALE GENOMIC DNA]</scope>
    <source>
        <strain evidence="9">cv. Red5</strain>
        <tissue evidence="8">Young leaf</tissue>
    </source>
</reference>
<feature type="region of interest" description="Disordered" evidence="5">
    <location>
        <begin position="235"/>
        <end position="270"/>
    </location>
</feature>
<dbReference type="GO" id="GO:0006281">
    <property type="term" value="P:DNA repair"/>
    <property type="evidence" value="ECO:0007669"/>
    <property type="project" value="UniProtKB-KW"/>
</dbReference>
<organism evidence="8 9">
    <name type="scientific">Actinidia chinensis var. chinensis</name>
    <name type="common">Chinese soft-hair kiwi</name>
    <dbReference type="NCBI Taxonomy" id="1590841"/>
    <lineage>
        <taxon>Eukaryota</taxon>
        <taxon>Viridiplantae</taxon>
        <taxon>Streptophyta</taxon>
        <taxon>Embryophyta</taxon>
        <taxon>Tracheophyta</taxon>
        <taxon>Spermatophyta</taxon>
        <taxon>Magnoliopsida</taxon>
        <taxon>eudicotyledons</taxon>
        <taxon>Gunneridae</taxon>
        <taxon>Pentapetalae</taxon>
        <taxon>asterids</taxon>
        <taxon>Ericales</taxon>
        <taxon>Actinidiaceae</taxon>
        <taxon>Actinidia</taxon>
    </lineage>
</organism>
<dbReference type="EMBL" id="NKQK01000022">
    <property type="protein sequence ID" value="PSR98520.1"/>
    <property type="molecule type" value="Genomic_DNA"/>
</dbReference>
<reference evidence="9" key="2">
    <citation type="journal article" date="2018" name="BMC Genomics">
        <title>A manually annotated Actinidia chinensis var. chinensis (kiwifruit) genome highlights the challenges associated with draft genomes and gene prediction in plants.</title>
        <authorList>
            <person name="Pilkington S.M."/>
            <person name="Crowhurst R."/>
            <person name="Hilario E."/>
            <person name="Nardozza S."/>
            <person name="Fraser L."/>
            <person name="Peng Y."/>
            <person name="Gunaseelan K."/>
            <person name="Simpson R."/>
            <person name="Tahir J."/>
            <person name="Deroles S.C."/>
            <person name="Templeton K."/>
            <person name="Luo Z."/>
            <person name="Davy M."/>
            <person name="Cheng C."/>
            <person name="McNeilage M."/>
            <person name="Scaglione D."/>
            <person name="Liu Y."/>
            <person name="Zhang Q."/>
            <person name="Datson P."/>
            <person name="De Silva N."/>
            <person name="Gardiner S.E."/>
            <person name="Bassett H."/>
            <person name="Chagne D."/>
            <person name="McCallum J."/>
            <person name="Dzierzon H."/>
            <person name="Deng C."/>
            <person name="Wang Y.Y."/>
            <person name="Barron L."/>
            <person name="Manako K."/>
            <person name="Bowen J."/>
            <person name="Foster T.M."/>
            <person name="Erridge Z.A."/>
            <person name="Tiffin H."/>
            <person name="Waite C.N."/>
            <person name="Davies K.M."/>
            <person name="Grierson E.P."/>
            <person name="Laing W.A."/>
            <person name="Kirk R."/>
            <person name="Chen X."/>
            <person name="Wood M."/>
            <person name="Montefiori M."/>
            <person name="Brummell D.A."/>
            <person name="Schwinn K.E."/>
            <person name="Catanach A."/>
            <person name="Fullerton C."/>
            <person name="Li D."/>
            <person name="Meiyalaghan S."/>
            <person name="Nieuwenhuizen N."/>
            <person name="Read N."/>
            <person name="Prakash R."/>
            <person name="Hunter D."/>
            <person name="Zhang H."/>
            <person name="McKenzie M."/>
            <person name="Knabel M."/>
            <person name="Harris A."/>
            <person name="Allan A.C."/>
            <person name="Gleave A."/>
            <person name="Chen A."/>
            <person name="Janssen B.J."/>
            <person name="Plunkett B."/>
            <person name="Ampomah-Dwamena C."/>
            <person name="Voogd C."/>
            <person name="Leif D."/>
            <person name="Lafferty D."/>
            <person name="Souleyre E.J.F."/>
            <person name="Varkonyi-Gasic E."/>
            <person name="Gambi F."/>
            <person name="Hanley J."/>
            <person name="Yao J.L."/>
            <person name="Cheung J."/>
            <person name="David K.M."/>
            <person name="Warren B."/>
            <person name="Marsh K."/>
            <person name="Snowden K.C."/>
            <person name="Lin-Wang K."/>
            <person name="Brian L."/>
            <person name="Martinez-Sanchez M."/>
            <person name="Wang M."/>
            <person name="Ileperuma N."/>
            <person name="Macnee N."/>
            <person name="Campin R."/>
            <person name="McAtee P."/>
            <person name="Drummond R.S.M."/>
            <person name="Espley R.V."/>
            <person name="Ireland H.S."/>
            <person name="Wu R."/>
            <person name="Atkinson R.G."/>
            <person name="Karunairetnam S."/>
            <person name="Bulley S."/>
            <person name="Chunkath S."/>
            <person name="Hanley Z."/>
            <person name="Storey R."/>
            <person name="Thrimawithana A.H."/>
            <person name="Thomson S."/>
            <person name="David C."/>
            <person name="Testolin R."/>
            <person name="Huang H."/>
            <person name="Hellens R.P."/>
            <person name="Schaffer R.J."/>
        </authorList>
    </citation>
    <scope>NUCLEOTIDE SEQUENCE [LARGE SCALE GENOMIC DNA]</scope>
    <source>
        <strain evidence="9">cv. Red5</strain>
    </source>
</reference>
<protein>
    <submittedName>
        <fullName evidence="8">Chromatin assembly factor 1 subunit like</fullName>
    </submittedName>
</protein>
<proteinExistence type="predicted"/>
<dbReference type="Proteomes" id="UP000241394">
    <property type="component" value="Chromosome LG22"/>
</dbReference>
<keyword evidence="9" id="KW-1185">Reference proteome</keyword>
<feature type="compositionally biased region" description="Acidic residues" evidence="5">
    <location>
        <begin position="549"/>
        <end position="558"/>
    </location>
</feature>
<feature type="compositionally biased region" description="Basic and acidic residues" evidence="5">
    <location>
        <begin position="241"/>
        <end position="270"/>
    </location>
</feature>
<dbReference type="OMA" id="SETALWC"/>
<evidence type="ECO:0000256" key="4">
    <source>
        <dbReference type="ARBA" id="ARBA00023242"/>
    </source>
</evidence>
<evidence type="ECO:0000259" key="7">
    <source>
        <dbReference type="Pfam" id="PF21796"/>
    </source>
</evidence>
<dbReference type="AlphaFoldDB" id="A0A2R6PXN8"/>
<sequence length="840" mass="95990">MTEQMVMDVDESKTKNPETNDSDKNQSAKKSLKRKRASVVDSLTTEEREVRINALREELEGLFKYYIEFLDEKVNLNLGDSGSSNSAIACFLEESNLSLSKLVGEIYEKTKEKESGITVASVKSSVLFIGQRSLYGVPNADADVLEDESESCLWCWETRDLKLMPKSVRGTLKTRRTCRKKIHERITAVSEMITVLEKLENHQNHRNALTKASERLGKVLTEADIRLLVKSMEQKNSANTADKEAKRGEKQLIKQLDRDKREAEKEKRRLDRELKKEKLQSEKELKRLQEEAEKEEKRREKEESEWKKQLKRQQEEAEKDQRRREKEQAEQKKQQSMKKQASIMERFLKRSKNNSTCQNDQSSTKAALSDSPSKGREKMSESVTLSMDRALSLKDHINAEDLHKLHLISWCSLGHAIRSNRKQHWGIRRKPKTEAVNKLKLSTKRGLTHDDELTIEKLVDGWGEIKVDGSSCDTNADSSVSSSQRQYGRKQLLQFDKSHRPAFYGIWPKKSKVIGPRHPLRKDPELDYDIDSDEEWEEEEPGESLSDCDKDDEEENLEEGISRADDEENSEDGFFVPDGYLSENEGVQVDRKKSCLVEETEQLPGCEQELESDETCVLLRQQKYLHNLTEHALRKNQPLVISNLMHEKASLLMTEEIAGTPKLEQMCLQALSMRLFPGGPTIEISIDITLQEEDQDTCTINSKDSITPVAPTPAISDSDLPQIVSAIQSCSQGINKVVESLQQKFPSISKSQLRNKVREISDFVDNRWRVKKSILDKLGLSSSPDKYVGRRKSIATFFSKRCLPPTTNGNNIDPTETSPNSFQKFSAAVQSQQAVTNNYQ</sequence>
<keyword evidence="4" id="KW-0539">Nucleus</keyword>
<feature type="compositionally biased region" description="Basic and acidic residues" evidence="5">
    <location>
        <begin position="289"/>
        <end position="333"/>
    </location>
</feature>
<evidence type="ECO:0000313" key="8">
    <source>
        <dbReference type="EMBL" id="PSR98520.1"/>
    </source>
</evidence>
<evidence type="ECO:0000256" key="1">
    <source>
        <dbReference type="ARBA" id="ARBA00004123"/>
    </source>
</evidence>
<dbReference type="OrthoDB" id="440676at2759"/>
<dbReference type="InParanoid" id="A0A2R6PXN8"/>
<feature type="domain" description="Chromatin assembly factor 1 subunit A dimerization" evidence="6">
    <location>
        <begin position="491"/>
        <end position="557"/>
    </location>
</feature>
<dbReference type="STRING" id="1590841.A0A2R6PXN8"/>
<evidence type="ECO:0000313" key="9">
    <source>
        <dbReference type="Proteomes" id="UP000241394"/>
    </source>
</evidence>
<comment type="subcellular location">
    <subcellularLocation>
        <location evidence="1">Nucleus</location>
    </subcellularLocation>
</comment>
<dbReference type="InterPro" id="IPR022043">
    <property type="entry name" value="CAF1A_DD"/>
</dbReference>
<keyword evidence="2" id="KW-0227">DNA damage</keyword>
<dbReference type="GO" id="GO:0005634">
    <property type="term" value="C:nucleus"/>
    <property type="evidence" value="ECO:0007669"/>
    <property type="project" value="UniProtKB-SubCell"/>
</dbReference>
<feature type="region of interest" description="Disordered" evidence="5">
    <location>
        <begin position="514"/>
        <end position="579"/>
    </location>
</feature>
<dbReference type="FunCoup" id="A0A2R6PXN8">
    <property type="interactions" value="899"/>
</dbReference>
<feature type="compositionally biased region" description="Basic and acidic residues" evidence="5">
    <location>
        <begin position="10"/>
        <end position="26"/>
    </location>
</feature>
<feature type="domain" description="Chromatin assembly factor 1 subunit Cac1-like C-terminal" evidence="7">
    <location>
        <begin position="720"/>
        <end position="770"/>
    </location>
</feature>
<dbReference type="GO" id="GO:0006334">
    <property type="term" value="P:nucleosome assembly"/>
    <property type="evidence" value="ECO:0007669"/>
    <property type="project" value="TreeGrafter"/>
</dbReference>
<feature type="region of interest" description="Disordered" evidence="5">
    <location>
        <begin position="1"/>
        <end position="34"/>
    </location>
</feature>
<keyword evidence="3" id="KW-0234">DNA repair</keyword>
<gene>
    <name evidence="8" type="ORF">CEY00_Acc16944</name>
</gene>
<evidence type="ECO:0000259" key="6">
    <source>
        <dbReference type="Pfam" id="PF12253"/>
    </source>
</evidence>
<name>A0A2R6PXN8_ACTCC</name>
<evidence type="ECO:0000256" key="5">
    <source>
        <dbReference type="SAM" id="MobiDB-lite"/>
    </source>
</evidence>